<evidence type="ECO:0008006" key="4">
    <source>
        <dbReference type="Google" id="ProtNLM"/>
    </source>
</evidence>
<reference evidence="2 3" key="1">
    <citation type="journal article" date="2014" name="Genome Announc.">
        <title>Draft Genome Sequence of Streptomyces fradiae ATCC 19609, a Strain Highly Sensitive to Antibiotics.</title>
        <authorList>
            <person name="Bekker O.B."/>
            <person name="Klimina K.M."/>
            <person name="Vatlin A.A."/>
            <person name="Zakharevich N.V."/>
            <person name="Kasianov A.S."/>
            <person name="Danilenko V.N."/>
        </authorList>
    </citation>
    <scope>NUCLEOTIDE SEQUENCE [LARGE SCALE GENOMIC DNA]</scope>
    <source>
        <strain evidence="2 3">ATCC 19609</strain>
    </source>
</reference>
<proteinExistence type="predicted"/>
<keyword evidence="1" id="KW-0732">Signal</keyword>
<name>A0A3R7HZR9_9ACTN</name>
<dbReference type="OrthoDB" id="3631190at2"/>
<dbReference type="AlphaFoldDB" id="A0A3R7HZR9"/>
<keyword evidence="3" id="KW-1185">Reference proteome</keyword>
<evidence type="ECO:0000313" key="2">
    <source>
        <dbReference type="EMBL" id="RKM90885.1"/>
    </source>
</evidence>
<protein>
    <recommendedName>
        <fullName evidence="4">Tat pathway signal sequence domain protein</fullName>
    </recommendedName>
</protein>
<dbReference type="RefSeq" id="WP_043466573.1">
    <property type="nucleotide sequence ID" value="NZ_CP134822.1"/>
</dbReference>
<sequence>MRHTGPTRRHVLTTTAGVTAAAGLASAGLLAVPAVAAPQPFTNDELKQALRRLEARRRRLLTGRPSANRWEMQKAVDAGGDIVTRPVPGTGLKVSVRQGDVETVLVHVIRRFHYEIDTLGLREEPRPVEGWVAPSKVRDAGLPESNQASGTAVVIRPDSYPPGVRGGFTKEQHLIIRDIMADAGGVVRWGGDDRRPYEGLFYLTVRPGDPRLTQVATKIRTWDETPGLGAGVLVDLTQPSRRRRAARH</sequence>
<accession>A0A3R7HZR9</accession>
<feature type="signal peptide" evidence="1">
    <location>
        <begin position="1"/>
        <end position="36"/>
    </location>
</feature>
<evidence type="ECO:0000256" key="1">
    <source>
        <dbReference type="SAM" id="SignalP"/>
    </source>
</evidence>
<evidence type="ECO:0000313" key="3">
    <source>
        <dbReference type="Proteomes" id="UP000028058"/>
    </source>
</evidence>
<comment type="caution">
    <text evidence="2">The sequence shown here is derived from an EMBL/GenBank/DDBJ whole genome shotgun (WGS) entry which is preliminary data.</text>
</comment>
<dbReference type="InterPro" id="IPR006311">
    <property type="entry name" value="TAT_signal"/>
</dbReference>
<gene>
    <name evidence="2" type="ORF">SFRA_030975</name>
</gene>
<dbReference type="EMBL" id="JNAD02000021">
    <property type="protein sequence ID" value="RKM90885.1"/>
    <property type="molecule type" value="Genomic_DNA"/>
</dbReference>
<feature type="chain" id="PRO_5043188298" description="Tat pathway signal sequence domain protein" evidence="1">
    <location>
        <begin position="37"/>
        <end position="248"/>
    </location>
</feature>
<dbReference type="PROSITE" id="PS51318">
    <property type="entry name" value="TAT"/>
    <property type="match status" value="1"/>
</dbReference>
<organism evidence="2 3">
    <name type="scientific">Streptomyces xinghaiensis</name>
    <dbReference type="NCBI Taxonomy" id="1038928"/>
    <lineage>
        <taxon>Bacteria</taxon>
        <taxon>Bacillati</taxon>
        <taxon>Actinomycetota</taxon>
        <taxon>Actinomycetes</taxon>
        <taxon>Kitasatosporales</taxon>
        <taxon>Streptomycetaceae</taxon>
        <taxon>Streptomyces</taxon>
    </lineage>
</organism>
<dbReference type="Proteomes" id="UP000028058">
    <property type="component" value="Unassembled WGS sequence"/>
</dbReference>